<proteinExistence type="predicted"/>
<dbReference type="Proteomes" id="UP000248606">
    <property type="component" value="Unassembled WGS sequence"/>
</dbReference>
<dbReference type="RefSeq" id="WP_290598367.1">
    <property type="nucleotide sequence ID" value="NZ_JAPJOB010000002.1"/>
</dbReference>
<evidence type="ECO:0000313" key="3">
    <source>
        <dbReference type="Proteomes" id="UP000248606"/>
    </source>
</evidence>
<feature type="region of interest" description="Disordered" evidence="1">
    <location>
        <begin position="1"/>
        <end position="26"/>
    </location>
</feature>
<evidence type="ECO:0000256" key="1">
    <source>
        <dbReference type="SAM" id="MobiDB-lite"/>
    </source>
</evidence>
<protein>
    <recommendedName>
        <fullName evidence="4">SPOR domain-containing protein</fullName>
    </recommendedName>
</protein>
<dbReference type="AlphaFoldDB" id="A0A2W5IEN9"/>
<evidence type="ECO:0000313" key="2">
    <source>
        <dbReference type="EMBL" id="PZP89457.1"/>
    </source>
</evidence>
<feature type="compositionally biased region" description="Polar residues" evidence="1">
    <location>
        <begin position="15"/>
        <end position="26"/>
    </location>
</feature>
<organism evidence="2 3">
    <name type="scientific">Lawsonella clevelandensis</name>
    <dbReference type="NCBI Taxonomy" id="1528099"/>
    <lineage>
        <taxon>Bacteria</taxon>
        <taxon>Bacillati</taxon>
        <taxon>Actinomycetota</taxon>
        <taxon>Actinomycetes</taxon>
        <taxon>Mycobacteriales</taxon>
        <taxon>Lawsonellaceae</taxon>
        <taxon>Lawsonella</taxon>
    </lineage>
</organism>
<sequence length="76" mass="8671">MRDNDAMTDSDKSNDTGSNNDKWYVNTRTGEITQGIRREWGTRLGPYPSAEAASHWRDSIARHNAEADAEDMRDQQ</sequence>
<gene>
    <name evidence="2" type="ORF">DI579_02825</name>
</gene>
<feature type="region of interest" description="Disordered" evidence="1">
    <location>
        <begin position="51"/>
        <end position="76"/>
    </location>
</feature>
<feature type="compositionally biased region" description="Basic and acidic residues" evidence="1">
    <location>
        <begin position="1"/>
        <end position="14"/>
    </location>
</feature>
<evidence type="ECO:0008006" key="4">
    <source>
        <dbReference type="Google" id="ProtNLM"/>
    </source>
</evidence>
<feature type="compositionally biased region" description="Basic and acidic residues" evidence="1">
    <location>
        <begin position="54"/>
        <end position="76"/>
    </location>
</feature>
<dbReference type="EMBL" id="QFOZ01000002">
    <property type="protein sequence ID" value="PZP89457.1"/>
    <property type="molecule type" value="Genomic_DNA"/>
</dbReference>
<comment type="caution">
    <text evidence="2">The sequence shown here is derived from an EMBL/GenBank/DDBJ whole genome shotgun (WGS) entry which is preliminary data.</text>
</comment>
<accession>A0A2W5IEN9</accession>
<name>A0A2W5IEN9_9ACTN</name>
<reference evidence="2 3" key="1">
    <citation type="submission" date="2017-08" db="EMBL/GenBank/DDBJ databases">
        <title>Infants hospitalized years apart are colonized by the same room-sourced microbial strains.</title>
        <authorList>
            <person name="Brooks B."/>
            <person name="Olm M.R."/>
            <person name="Firek B.A."/>
            <person name="Baker R."/>
            <person name="Thomas B.C."/>
            <person name="Morowitz M.J."/>
            <person name="Banfield J.F."/>
        </authorList>
    </citation>
    <scope>NUCLEOTIDE SEQUENCE [LARGE SCALE GENOMIC DNA]</scope>
    <source>
        <strain evidence="2">S2_006_000_R1_57</strain>
    </source>
</reference>